<evidence type="ECO:0000313" key="3">
    <source>
        <dbReference type="Proteomes" id="UP001225378"/>
    </source>
</evidence>
<keyword evidence="3" id="KW-1185">Reference proteome</keyword>
<dbReference type="RefSeq" id="WP_305907854.1">
    <property type="nucleotide sequence ID" value="NZ_CP157743.1"/>
</dbReference>
<evidence type="ECO:0008006" key="4">
    <source>
        <dbReference type="Google" id="ProtNLM"/>
    </source>
</evidence>
<proteinExistence type="predicted"/>
<feature type="chain" id="PRO_5043392022" description="ABC-type transport auxiliary lipoprotein component domain-containing protein" evidence="1">
    <location>
        <begin position="20"/>
        <end position="179"/>
    </location>
</feature>
<accession>A0AAU7NQY8</accession>
<gene>
    <name evidence="2" type="ORF">Q9L42_013630</name>
</gene>
<dbReference type="PROSITE" id="PS51257">
    <property type="entry name" value="PROKAR_LIPOPROTEIN"/>
    <property type="match status" value="1"/>
</dbReference>
<dbReference type="KEGG" id="mech:Q9L42_013630"/>
<keyword evidence="1" id="KW-0732">Signal</keyword>
<protein>
    <recommendedName>
        <fullName evidence="4">ABC-type transport auxiliary lipoprotein component domain-containing protein</fullName>
    </recommendedName>
</protein>
<dbReference type="AlphaFoldDB" id="A0AAU7NQY8"/>
<dbReference type="Proteomes" id="UP001225378">
    <property type="component" value="Chromosome"/>
</dbReference>
<dbReference type="Gene3D" id="3.40.50.10610">
    <property type="entry name" value="ABC-type transport auxiliary lipoprotein component"/>
    <property type="match status" value="1"/>
</dbReference>
<feature type="signal peptide" evidence="1">
    <location>
        <begin position="1"/>
        <end position="19"/>
    </location>
</feature>
<organism evidence="2 3">
    <name type="scientific">Methylomarinum roseum</name>
    <dbReference type="NCBI Taxonomy" id="3067653"/>
    <lineage>
        <taxon>Bacteria</taxon>
        <taxon>Pseudomonadati</taxon>
        <taxon>Pseudomonadota</taxon>
        <taxon>Gammaproteobacteria</taxon>
        <taxon>Methylococcales</taxon>
        <taxon>Methylococcaceae</taxon>
        <taxon>Methylomarinum</taxon>
    </lineage>
</organism>
<sequence>MKPFMIRASWLFLALTVAACSGGAGRRLPLQHDLGPIDIASEQRVQVRVDAPAWLWDERIRYRLLYRDPSAIRYYNLDRWEAPLPVLIEPYLAIPGQRSITLKIRLDRFEQQFVTPDHARLFIDMKIEALNGRDNRLLGRRSIVLSQDPVSPDAAGAIAGLAALTERARSEIHRWLKAL</sequence>
<name>A0AAU7NQY8_9GAMM</name>
<evidence type="ECO:0000313" key="2">
    <source>
        <dbReference type="EMBL" id="XBS19402.1"/>
    </source>
</evidence>
<evidence type="ECO:0000256" key="1">
    <source>
        <dbReference type="SAM" id="SignalP"/>
    </source>
</evidence>
<reference evidence="2 3" key="1">
    <citation type="journal article" date="2024" name="Microbiology">
        <title>Methylomarinum rosea sp. nov., a novel halophilic methanotrophic bacterium from the hypersaline Lake Elton.</title>
        <authorList>
            <person name="Suleimanov R.Z."/>
            <person name="Oshkin I.Y."/>
            <person name="Danilova O.V."/>
            <person name="Suzina N.E."/>
            <person name="Dedysh S.N."/>
        </authorList>
    </citation>
    <scope>NUCLEOTIDE SEQUENCE [LARGE SCALE GENOMIC DNA]</scope>
    <source>
        <strain evidence="2 3">Ch1-1</strain>
    </source>
</reference>
<dbReference type="EMBL" id="CP157743">
    <property type="protein sequence ID" value="XBS19402.1"/>
    <property type="molecule type" value="Genomic_DNA"/>
</dbReference>
<dbReference type="SUPFAM" id="SSF159594">
    <property type="entry name" value="XCC0632-like"/>
    <property type="match status" value="1"/>
</dbReference>